<dbReference type="Proteomes" id="UP001500956">
    <property type="component" value="Unassembled WGS sequence"/>
</dbReference>
<gene>
    <name evidence="3" type="ORF">GCM10023216_27210</name>
</gene>
<dbReference type="Pfam" id="PF04296">
    <property type="entry name" value="YlxR"/>
    <property type="match status" value="1"/>
</dbReference>
<accession>A0ABP8YN92</accession>
<dbReference type="InterPro" id="IPR035931">
    <property type="entry name" value="YlxR-like_sf"/>
</dbReference>
<dbReference type="PANTHER" id="PTHR34215">
    <property type="entry name" value="BLL0784 PROTEIN"/>
    <property type="match status" value="1"/>
</dbReference>
<feature type="region of interest" description="Disordered" evidence="1">
    <location>
        <begin position="1"/>
        <end position="32"/>
    </location>
</feature>
<dbReference type="InterPro" id="IPR037465">
    <property type="entry name" value="YlxR"/>
</dbReference>
<evidence type="ECO:0000256" key="1">
    <source>
        <dbReference type="SAM" id="MobiDB-lite"/>
    </source>
</evidence>
<evidence type="ECO:0000313" key="4">
    <source>
        <dbReference type="Proteomes" id="UP001500956"/>
    </source>
</evidence>
<organism evidence="3 4">
    <name type="scientific">Isoptericola chiayiensis</name>
    <dbReference type="NCBI Taxonomy" id="579446"/>
    <lineage>
        <taxon>Bacteria</taxon>
        <taxon>Bacillati</taxon>
        <taxon>Actinomycetota</taxon>
        <taxon>Actinomycetes</taxon>
        <taxon>Micrococcales</taxon>
        <taxon>Promicromonosporaceae</taxon>
        <taxon>Isoptericola</taxon>
    </lineage>
</organism>
<comment type="caution">
    <text evidence="3">The sequence shown here is derived from an EMBL/GenBank/DDBJ whole genome shotgun (WGS) entry which is preliminary data.</text>
</comment>
<dbReference type="Gene3D" id="3.30.1230.10">
    <property type="entry name" value="YlxR-like"/>
    <property type="match status" value="1"/>
</dbReference>
<reference evidence="4" key="1">
    <citation type="journal article" date="2019" name="Int. J. Syst. Evol. Microbiol.">
        <title>The Global Catalogue of Microorganisms (GCM) 10K type strain sequencing project: providing services to taxonomists for standard genome sequencing and annotation.</title>
        <authorList>
            <consortium name="The Broad Institute Genomics Platform"/>
            <consortium name="The Broad Institute Genome Sequencing Center for Infectious Disease"/>
            <person name="Wu L."/>
            <person name="Ma J."/>
        </authorList>
    </citation>
    <scope>NUCLEOTIDE SEQUENCE [LARGE SCALE GENOMIC DNA]</scope>
    <source>
        <strain evidence="4">JCM 18063</strain>
    </source>
</reference>
<dbReference type="RefSeq" id="WP_345293446.1">
    <property type="nucleotide sequence ID" value="NZ_BAABID010000014.1"/>
</dbReference>
<protein>
    <recommendedName>
        <fullName evidence="2">YlxR domain-containing protein</fullName>
    </recommendedName>
</protein>
<keyword evidence="4" id="KW-1185">Reference proteome</keyword>
<dbReference type="SUPFAM" id="SSF64376">
    <property type="entry name" value="YlxR-like"/>
    <property type="match status" value="1"/>
</dbReference>
<evidence type="ECO:0000259" key="2">
    <source>
        <dbReference type="Pfam" id="PF04296"/>
    </source>
</evidence>
<dbReference type="InterPro" id="IPR007393">
    <property type="entry name" value="YlxR_dom"/>
</dbReference>
<dbReference type="PANTHER" id="PTHR34215:SF1">
    <property type="entry name" value="YLXR DOMAIN-CONTAINING PROTEIN"/>
    <property type="match status" value="1"/>
</dbReference>
<evidence type="ECO:0000313" key="3">
    <source>
        <dbReference type="EMBL" id="GAA4733434.1"/>
    </source>
</evidence>
<name>A0ABP8YN92_9MICO</name>
<proteinExistence type="predicted"/>
<sequence length="119" mass="13049">MSSGPASSGVRLGPIGSRTQSVACPRNAPRETGPLRTCVGCRGRDLRSDLLRLVLSPSDREPRLVVDKRGSMPGRGAWIHPDLACLELARRRRAVPRALRVAGPLDLDEVRAYLEQQDR</sequence>
<feature type="domain" description="YlxR" evidence="2">
    <location>
        <begin position="36"/>
        <end position="115"/>
    </location>
</feature>
<dbReference type="EMBL" id="BAABID010000014">
    <property type="protein sequence ID" value="GAA4733434.1"/>
    <property type="molecule type" value="Genomic_DNA"/>
</dbReference>